<dbReference type="PANTHER" id="PTHR33221">
    <property type="entry name" value="WINGED HELIX-TURN-HELIX TRANSCRIPTIONAL REGULATOR, RRF2 FAMILY"/>
    <property type="match status" value="1"/>
</dbReference>
<dbReference type="PROSITE" id="PS51197">
    <property type="entry name" value="HTH_RRF2_2"/>
    <property type="match status" value="1"/>
</dbReference>
<dbReference type="SUPFAM" id="SSF46785">
    <property type="entry name" value="Winged helix' DNA-binding domain"/>
    <property type="match status" value="1"/>
</dbReference>
<dbReference type="InterPro" id="IPR036390">
    <property type="entry name" value="WH_DNA-bd_sf"/>
</dbReference>
<accession>A0ABS0AQP4</accession>
<reference evidence="2 3" key="1">
    <citation type="submission" date="2012-09" db="EMBL/GenBank/DDBJ databases">
        <title>Genome Sequence of alkane-degrading Bacterium Alcanivorax sp. 521-1.</title>
        <authorList>
            <person name="Lai Q."/>
            <person name="Shao Z."/>
        </authorList>
    </citation>
    <scope>NUCLEOTIDE SEQUENCE [LARGE SCALE GENOMIC DNA]</scope>
    <source>
        <strain evidence="2 3">521-1</strain>
    </source>
</reference>
<evidence type="ECO:0000256" key="1">
    <source>
        <dbReference type="ARBA" id="ARBA00023125"/>
    </source>
</evidence>
<organism evidence="2 3">
    <name type="scientific">Alloalcanivorax profundimaris</name>
    <dbReference type="NCBI Taxonomy" id="2735259"/>
    <lineage>
        <taxon>Bacteria</taxon>
        <taxon>Pseudomonadati</taxon>
        <taxon>Pseudomonadota</taxon>
        <taxon>Gammaproteobacteria</taxon>
        <taxon>Oceanospirillales</taxon>
        <taxon>Alcanivoracaceae</taxon>
        <taxon>Alloalcanivorax</taxon>
    </lineage>
</organism>
<proteinExistence type="predicted"/>
<evidence type="ECO:0000313" key="2">
    <source>
        <dbReference type="EMBL" id="MBF5056461.1"/>
    </source>
</evidence>
<dbReference type="InterPro" id="IPR036388">
    <property type="entry name" value="WH-like_DNA-bd_sf"/>
</dbReference>
<gene>
    <name evidence="2" type="ORF">Y5W_01755</name>
</gene>
<keyword evidence="3" id="KW-1185">Reference proteome</keyword>
<dbReference type="Pfam" id="PF02082">
    <property type="entry name" value="Rrf2"/>
    <property type="match status" value="1"/>
</dbReference>
<dbReference type="Proteomes" id="UP000662703">
    <property type="component" value="Unassembled WGS sequence"/>
</dbReference>
<dbReference type="Gene3D" id="1.10.10.10">
    <property type="entry name" value="Winged helix-like DNA-binding domain superfamily/Winged helix DNA-binding domain"/>
    <property type="match status" value="1"/>
</dbReference>
<dbReference type="NCBIfam" id="TIGR00738">
    <property type="entry name" value="rrf2_super"/>
    <property type="match status" value="1"/>
</dbReference>
<sequence length="150" mass="16698">MKLTQYSDYSLRVLIYLGLHGEERATITEIADSYRISRHHIVKIVHRLGQLGYVETIRGKNGGLRLAQAPDRIVIGKVVRDTEPSLNIVECFDDPDACVITPACLLRGALSNALTAFLETLDGYTLADLLKPRRRLQQQLFARLKPAAGA</sequence>
<protein>
    <submittedName>
        <fullName evidence="2">BadM/Rrf2 family transcriptional regulator</fullName>
    </submittedName>
</protein>
<name>A0ABS0AQP4_9GAMM</name>
<dbReference type="PANTHER" id="PTHR33221:SF4">
    <property type="entry name" value="HTH-TYPE TRANSCRIPTIONAL REPRESSOR NSRR"/>
    <property type="match status" value="1"/>
</dbReference>
<evidence type="ECO:0000313" key="3">
    <source>
        <dbReference type="Proteomes" id="UP000662703"/>
    </source>
</evidence>
<dbReference type="RefSeq" id="WP_194864950.1">
    <property type="nucleotide sequence ID" value="NZ_ARXX01000023.1"/>
</dbReference>
<dbReference type="EMBL" id="ARXX01000023">
    <property type="protein sequence ID" value="MBF5056461.1"/>
    <property type="molecule type" value="Genomic_DNA"/>
</dbReference>
<dbReference type="InterPro" id="IPR000944">
    <property type="entry name" value="Tscrpt_reg_Rrf2"/>
</dbReference>
<comment type="caution">
    <text evidence="2">The sequence shown here is derived from an EMBL/GenBank/DDBJ whole genome shotgun (WGS) entry which is preliminary data.</text>
</comment>
<keyword evidence="1" id="KW-0238">DNA-binding</keyword>